<evidence type="ECO:0000256" key="1">
    <source>
        <dbReference type="SAM" id="SignalP"/>
    </source>
</evidence>
<reference evidence="2" key="1">
    <citation type="submission" date="2016-10" db="EMBL/GenBank/DDBJ databases">
        <authorList>
            <person name="Benchimol M."/>
            <person name="Almeida L.G."/>
            <person name="Vasconcelos A.T."/>
            <person name="Perreira-Neves A."/>
            <person name="Rosa I.A."/>
            <person name="Tasca T."/>
            <person name="Bogo M.R."/>
            <person name="de Souza W."/>
        </authorList>
    </citation>
    <scope>NUCLEOTIDE SEQUENCE [LARGE SCALE GENOMIC DNA]</scope>
    <source>
        <strain evidence="2">K</strain>
    </source>
</reference>
<dbReference type="Proteomes" id="UP000179807">
    <property type="component" value="Unassembled WGS sequence"/>
</dbReference>
<dbReference type="VEuPathDB" id="TrichDB:TRFO_35303"/>
<feature type="chain" id="PRO_5012837068" evidence="1">
    <location>
        <begin position="18"/>
        <end position="375"/>
    </location>
</feature>
<sequence length="375" mass="40785">MLLFLTVAISCFSPLPAQYQTLGEQVRAKAKAKKAIKGLTRNPDLEPIYPGFYNKDDAKFTLQHPLLCEQSFDVKGAAVDKSLSVAAFSTDRESQISKEIQSGITYYIDEKTQKFYELSQVVADDGEVFIVSAKEVSPGAVLKGFEKHFNVESAKGKDYCTKDISYLNLQAGIACGGTIGANWNNEANEPGVAFSPIEGINLLAGAKVTVAGSITVKLEDWRFAFNTQLTIDLDAGAGFVIEKNVKIDDISLLDKSILLFGIPQFSILTWKIAAGIYFKTQIEIKDIGLNLPSDIKYIKGFSSHTVAKLTVATNSPIKGTIESDIAPRDDDMSWDEIAQSISGAELTLTPTVRLAIEPKVQIGLNNEISLEAGIE</sequence>
<accession>A0A1J4JGK6</accession>
<protein>
    <submittedName>
        <fullName evidence="2">Uncharacterized protein</fullName>
    </submittedName>
</protein>
<dbReference type="OrthoDB" id="10691127at2759"/>
<dbReference type="GeneID" id="94844880"/>
<dbReference type="RefSeq" id="XP_068351419.1">
    <property type="nucleotide sequence ID" value="XM_068510176.1"/>
</dbReference>
<dbReference type="EMBL" id="MLAK01001064">
    <property type="protein sequence ID" value="OHS98282.1"/>
    <property type="molecule type" value="Genomic_DNA"/>
</dbReference>
<proteinExistence type="predicted"/>
<keyword evidence="3" id="KW-1185">Reference proteome</keyword>
<organism evidence="2 3">
    <name type="scientific">Tritrichomonas foetus</name>
    <dbReference type="NCBI Taxonomy" id="1144522"/>
    <lineage>
        <taxon>Eukaryota</taxon>
        <taxon>Metamonada</taxon>
        <taxon>Parabasalia</taxon>
        <taxon>Tritrichomonadida</taxon>
        <taxon>Tritrichomonadidae</taxon>
        <taxon>Tritrichomonas</taxon>
    </lineage>
</organism>
<comment type="caution">
    <text evidence="2">The sequence shown here is derived from an EMBL/GenBank/DDBJ whole genome shotgun (WGS) entry which is preliminary data.</text>
</comment>
<dbReference type="AlphaFoldDB" id="A0A1J4JGK6"/>
<gene>
    <name evidence="2" type="ORF">TRFO_35303</name>
</gene>
<feature type="signal peptide" evidence="1">
    <location>
        <begin position="1"/>
        <end position="17"/>
    </location>
</feature>
<name>A0A1J4JGK6_9EUKA</name>
<evidence type="ECO:0000313" key="2">
    <source>
        <dbReference type="EMBL" id="OHS98282.1"/>
    </source>
</evidence>
<evidence type="ECO:0000313" key="3">
    <source>
        <dbReference type="Proteomes" id="UP000179807"/>
    </source>
</evidence>
<keyword evidence="1" id="KW-0732">Signal</keyword>